<evidence type="ECO:0000259" key="2">
    <source>
        <dbReference type="PROSITE" id="PS50042"/>
    </source>
</evidence>
<dbReference type="EMBL" id="BSRZ01000003">
    <property type="protein sequence ID" value="GLW63473.1"/>
    <property type="molecule type" value="Genomic_DNA"/>
</dbReference>
<dbReference type="Pfam" id="PF00027">
    <property type="entry name" value="cNMP_binding"/>
    <property type="match status" value="1"/>
</dbReference>
<name>A0A9W6PV30_9ACTN</name>
<feature type="region of interest" description="Disordered" evidence="1">
    <location>
        <begin position="1"/>
        <end position="30"/>
    </location>
</feature>
<feature type="compositionally biased region" description="Polar residues" evidence="1">
    <location>
        <begin position="16"/>
        <end position="29"/>
    </location>
</feature>
<evidence type="ECO:0000256" key="1">
    <source>
        <dbReference type="SAM" id="MobiDB-lite"/>
    </source>
</evidence>
<dbReference type="RefSeq" id="WP_067915800.1">
    <property type="nucleotide sequence ID" value="NZ_BSRZ01000003.1"/>
</dbReference>
<dbReference type="InterPro" id="IPR000595">
    <property type="entry name" value="cNMP-bd_dom"/>
</dbReference>
<organism evidence="3 4">
    <name type="scientific">Actinomadura rubrobrunea</name>
    <dbReference type="NCBI Taxonomy" id="115335"/>
    <lineage>
        <taxon>Bacteria</taxon>
        <taxon>Bacillati</taxon>
        <taxon>Actinomycetota</taxon>
        <taxon>Actinomycetes</taxon>
        <taxon>Streptosporangiales</taxon>
        <taxon>Thermomonosporaceae</taxon>
        <taxon>Actinomadura</taxon>
    </lineage>
</organism>
<dbReference type="PANTHER" id="PTHR24567:SF74">
    <property type="entry name" value="HTH-TYPE TRANSCRIPTIONAL REGULATOR ARCR"/>
    <property type="match status" value="1"/>
</dbReference>
<dbReference type="SUPFAM" id="SSF51206">
    <property type="entry name" value="cAMP-binding domain-like"/>
    <property type="match status" value="1"/>
</dbReference>
<dbReference type="InterPro" id="IPR050397">
    <property type="entry name" value="Env_Response_Regulators"/>
</dbReference>
<reference evidence="3" key="1">
    <citation type="submission" date="2023-02" db="EMBL/GenBank/DDBJ databases">
        <title>Actinomadura rubrobrunea NBRC 14622.</title>
        <authorList>
            <person name="Ichikawa N."/>
            <person name="Sato H."/>
            <person name="Tonouchi N."/>
        </authorList>
    </citation>
    <scope>NUCLEOTIDE SEQUENCE</scope>
    <source>
        <strain evidence="3">NBRC 14622</strain>
    </source>
</reference>
<protein>
    <submittedName>
        <fullName evidence="3">Nucleotide-binding protein</fullName>
    </submittedName>
</protein>
<dbReference type="InterPro" id="IPR045641">
    <property type="entry name" value="SrpI-like"/>
</dbReference>
<evidence type="ECO:0000313" key="4">
    <source>
        <dbReference type="Proteomes" id="UP001165124"/>
    </source>
</evidence>
<proteinExistence type="predicted"/>
<gene>
    <name evidence="3" type="ORF">Arub01_17170</name>
</gene>
<dbReference type="InterPro" id="IPR014710">
    <property type="entry name" value="RmlC-like_jellyroll"/>
</dbReference>
<sequence>MTVERSSLGTAAARNLATTTKSRPQTQGGTPRWLLRVLPWVQVPGGTYRVNRRLTYRLGDGRVSFVVTGEDVRVVPPELTELPALRGLDDPEVLAALAGRFVQRRHEPGDTIVEAGRPVDRVVLIAHGKAAVLGCGEYGGLTRLGVVTDGAFFGGRALLGGDERWTSTVRALTPCTVLTLPRAAIEELTGRCDALRAHLDERRSASPPPHNKHGEAAIELASGHQGEPVLPGTFVDYELQPRGYELSVAQTLLRVHTRVADLYNGPHDQLEEQLRLTVEALRERQEREMINNREFGLLHNVDLRQRIPTREGPPTPDDMDELLSRRRGTRVLLAHPRAIAAFGRECTKRGAYPRPVEVDGRRVHAWRGVPLLPCDKIPVSPRGTTAILAMRLGEDEQGVVGLRRTGVPDEVAPGLSVRFTGVDARAVASYLVSAYYSAAVLVPDALGMLENVEVGR</sequence>
<dbReference type="AlphaFoldDB" id="A0A9W6PV30"/>
<dbReference type="Proteomes" id="UP001165124">
    <property type="component" value="Unassembled WGS sequence"/>
</dbReference>
<dbReference type="InterPro" id="IPR018490">
    <property type="entry name" value="cNMP-bd_dom_sf"/>
</dbReference>
<dbReference type="Pfam" id="PF19307">
    <property type="entry name" value="SrpI-like"/>
    <property type="match status" value="1"/>
</dbReference>
<dbReference type="InterPro" id="IPR049817">
    <property type="entry name" value="Encap_f2b"/>
</dbReference>
<comment type="caution">
    <text evidence="3">The sequence shown here is derived from an EMBL/GenBank/DDBJ whole genome shotgun (WGS) entry which is preliminary data.</text>
</comment>
<dbReference type="Gene3D" id="2.60.120.10">
    <property type="entry name" value="Jelly Rolls"/>
    <property type="match status" value="1"/>
</dbReference>
<dbReference type="PROSITE" id="PS50042">
    <property type="entry name" value="CNMP_BINDING_3"/>
    <property type="match status" value="1"/>
</dbReference>
<dbReference type="CDD" id="cd00038">
    <property type="entry name" value="CAP_ED"/>
    <property type="match status" value="1"/>
</dbReference>
<dbReference type="NCBIfam" id="NF041163">
    <property type="entry name" value="encap_f2b"/>
    <property type="match status" value="1"/>
</dbReference>
<dbReference type="GO" id="GO:0005829">
    <property type="term" value="C:cytosol"/>
    <property type="evidence" value="ECO:0007669"/>
    <property type="project" value="TreeGrafter"/>
</dbReference>
<evidence type="ECO:0000313" key="3">
    <source>
        <dbReference type="EMBL" id="GLW63473.1"/>
    </source>
</evidence>
<feature type="domain" description="Cyclic nucleotide-binding" evidence="2">
    <location>
        <begin position="84"/>
        <end position="196"/>
    </location>
</feature>
<dbReference type="SMART" id="SM00100">
    <property type="entry name" value="cNMP"/>
    <property type="match status" value="1"/>
</dbReference>
<dbReference type="GO" id="GO:0003700">
    <property type="term" value="F:DNA-binding transcription factor activity"/>
    <property type="evidence" value="ECO:0007669"/>
    <property type="project" value="TreeGrafter"/>
</dbReference>
<accession>A0A9W6PV30</accession>
<dbReference type="PANTHER" id="PTHR24567">
    <property type="entry name" value="CRP FAMILY TRANSCRIPTIONAL REGULATORY PROTEIN"/>
    <property type="match status" value="1"/>
</dbReference>
<keyword evidence="4" id="KW-1185">Reference proteome</keyword>